<protein>
    <submittedName>
        <fullName evidence="2">Uncharacterized protein</fullName>
    </submittedName>
</protein>
<sequence length="123" mass="13939">MLVPKSTPLTPEATRTPVGEIEKLRTTMPLGRQAELPLARTNPEEEADEKRMMPQEGWGAGGEPERKMEEQRSNEARNHPMLLTCLKTLPAWMQPLIPGVKSGVCRCRKLKSRRNSRELRHTG</sequence>
<evidence type="ECO:0000313" key="3">
    <source>
        <dbReference type="Proteomes" id="UP001066276"/>
    </source>
</evidence>
<organism evidence="2 3">
    <name type="scientific">Pleurodeles waltl</name>
    <name type="common">Iberian ribbed newt</name>
    <dbReference type="NCBI Taxonomy" id="8319"/>
    <lineage>
        <taxon>Eukaryota</taxon>
        <taxon>Metazoa</taxon>
        <taxon>Chordata</taxon>
        <taxon>Craniata</taxon>
        <taxon>Vertebrata</taxon>
        <taxon>Euteleostomi</taxon>
        <taxon>Amphibia</taxon>
        <taxon>Batrachia</taxon>
        <taxon>Caudata</taxon>
        <taxon>Salamandroidea</taxon>
        <taxon>Salamandridae</taxon>
        <taxon>Pleurodelinae</taxon>
        <taxon>Pleurodeles</taxon>
    </lineage>
</organism>
<dbReference type="EMBL" id="JANPWB010000004">
    <property type="protein sequence ID" value="KAJ1191798.1"/>
    <property type="molecule type" value="Genomic_DNA"/>
</dbReference>
<dbReference type="AlphaFoldDB" id="A0AAV7UV98"/>
<gene>
    <name evidence="2" type="ORF">NDU88_001113</name>
</gene>
<evidence type="ECO:0000256" key="1">
    <source>
        <dbReference type="SAM" id="MobiDB-lite"/>
    </source>
</evidence>
<evidence type="ECO:0000313" key="2">
    <source>
        <dbReference type="EMBL" id="KAJ1191798.1"/>
    </source>
</evidence>
<accession>A0AAV7UV98</accession>
<name>A0AAV7UV98_PLEWA</name>
<reference evidence="2" key="1">
    <citation type="journal article" date="2022" name="bioRxiv">
        <title>Sequencing and chromosome-scale assembly of the giantPleurodeles waltlgenome.</title>
        <authorList>
            <person name="Brown T."/>
            <person name="Elewa A."/>
            <person name="Iarovenko S."/>
            <person name="Subramanian E."/>
            <person name="Araus A.J."/>
            <person name="Petzold A."/>
            <person name="Susuki M."/>
            <person name="Suzuki K.-i.T."/>
            <person name="Hayashi T."/>
            <person name="Toyoda A."/>
            <person name="Oliveira C."/>
            <person name="Osipova E."/>
            <person name="Leigh N.D."/>
            <person name="Simon A."/>
            <person name="Yun M.H."/>
        </authorList>
    </citation>
    <scope>NUCLEOTIDE SEQUENCE</scope>
    <source>
        <strain evidence="2">20211129_DDA</strain>
        <tissue evidence="2">Liver</tissue>
    </source>
</reference>
<keyword evidence="3" id="KW-1185">Reference proteome</keyword>
<feature type="compositionally biased region" description="Basic and acidic residues" evidence="1">
    <location>
        <begin position="63"/>
        <end position="75"/>
    </location>
</feature>
<proteinExistence type="predicted"/>
<feature type="region of interest" description="Disordered" evidence="1">
    <location>
        <begin position="1"/>
        <end position="75"/>
    </location>
</feature>
<comment type="caution">
    <text evidence="2">The sequence shown here is derived from an EMBL/GenBank/DDBJ whole genome shotgun (WGS) entry which is preliminary data.</text>
</comment>
<dbReference type="Proteomes" id="UP001066276">
    <property type="component" value="Chromosome 2_2"/>
</dbReference>